<dbReference type="HOGENOM" id="CLU_2819576_0_0_1"/>
<keyword evidence="7" id="KW-1185">Reference proteome</keyword>
<evidence type="ECO:0000256" key="1">
    <source>
        <dbReference type="ARBA" id="ARBA00015647"/>
    </source>
</evidence>
<name>K5WK27_PHACS</name>
<evidence type="ECO:0000256" key="3">
    <source>
        <dbReference type="ARBA" id="ARBA00022840"/>
    </source>
</evidence>
<dbReference type="GO" id="GO:0015940">
    <property type="term" value="P:pantothenate biosynthetic process"/>
    <property type="evidence" value="ECO:0007669"/>
    <property type="project" value="InterPro"/>
</dbReference>
<dbReference type="EMBL" id="JH930478">
    <property type="protein sequence ID" value="EKM50617.1"/>
    <property type="molecule type" value="Genomic_DNA"/>
</dbReference>
<gene>
    <name evidence="6" type="ORF">PHACADRAFT_54875</name>
</gene>
<dbReference type="InterPro" id="IPR014729">
    <property type="entry name" value="Rossmann-like_a/b/a_fold"/>
</dbReference>
<accession>K5WK27</accession>
<evidence type="ECO:0000256" key="4">
    <source>
        <dbReference type="ARBA" id="ARBA00029902"/>
    </source>
</evidence>
<keyword evidence="3" id="KW-0067">ATP-binding</keyword>
<dbReference type="OrthoDB" id="2020436at2759"/>
<dbReference type="SUPFAM" id="SSF52374">
    <property type="entry name" value="Nucleotidylyl transferase"/>
    <property type="match status" value="1"/>
</dbReference>
<organism evidence="6 7">
    <name type="scientific">Phanerochaete carnosa (strain HHB-10118-sp)</name>
    <name type="common">White-rot fungus</name>
    <name type="synonym">Peniophora carnosa</name>
    <dbReference type="NCBI Taxonomy" id="650164"/>
    <lineage>
        <taxon>Eukaryota</taxon>
        <taxon>Fungi</taxon>
        <taxon>Dikarya</taxon>
        <taxon>Basidiomycota</taxon>
        <taxon>Agaricomycotina</taxon>
        <taxon>Agaricomycetes</taxon>
        <taxon>Polyporales</taxon>
        <taxon>Phanerochaetaceae</taxon>
        <taxon>Phanerochaete</taxon>
    </lineage>
</organism>
<dbReference type="InParanoid" id="K5WK27"/>
<dbReference type="Gene3D" id="3.40.50.620">
    <property type="entry name" value="HUPs"/>
    <property type="match status" value="1"/>
</dbReference>
<reference evidence="6 7" key="1">
    <citation type="journal article" date="2012" name="BMC Genomics">
        <title>Comparative genomics of the white-rot fungi, Phanerochaete carnosa and P. chrysosporium, to elucidate the genetic basis of the distinct wood types they colonize.</title>
        <authorList>
            <person name="Suzuki H."/>
            <person name="MacDonald J."/>
            <person name="Syed K."/>
            <person name="Salamov A."/>
            <person name="Hori C."/>
            <person name="Aerts A."/>
            <person name="Henrissat B."/>
            <person name="Wiebenga A."/>
            <person name="vanKuyk P.A."/>
            <person name="Barry K."/>
            <person name="Lindquist E."/>
            <person name="LaButti K."/>
            <person name="Lapidus A."/>
            <person name="Lucas S."/>
            <person name="Coutinho P."/>
            <person name="Gong Y."/>
            <person name="Samejima M."/>
            <person name="Mahadevan R."/>
            <person name="Abou-Zaid M."/>
            <person name="de Vries R.P."/>
            <person name="Igarashi K."/>
            <person name="Yadav J.S."/>
            <person name="Grigoriev I.V."/>
            <person name="Master E.R."/>
        </authorList>
    </citation>
    <scope>NUCLEOTIDE SEQUENCE [LARGE SCALE GENOMIC DNA]</scope>
    <source>
        <strain evidence="6 7">HHB-10118-sp</strain>
    </source>
</reference>
<dbReference type="PANTHER" id="PTHR21299">
    <property type="entry name" value="CYTIDYLATE KINASE/PANTOATE-BETA-ALANINE LIGASE"/>
    <property type="match status" value="1"/>
</dbReference>
<sequence length="67" mass="7470">LPSSDIPLFSTIASYRDWRRKAYDEKKSVGFVATMGALHEGHTSLVRKSLAENDLTVVSIFVNPAQF</sequence>
<protein>
    <recommendedName>
        <fullName evidence="1">Pantoate--beta-alanine ligase</fullName>
    </recommendedName>
    <alternativeName>
        <fullName evidence="5">Pantoate-activating enzyme</fullName>
    </alternativeName>
    <alternativeName>
        <fullName evidence="4">Pantothenate synthetase</fullName>
    </alternativeName>
</protein>
<dbReference type="GO" id="GO:0005524">
    <property type="term" value="F:ATP binding"/>
    <property type="evidence" value="ECO:0007669"/>
    <property type="project" value="UniProtKB-KW"/>
</dbReference>
<dbReference type="PANTHER" id="PTHR21299:SF1">
    <property type="entry name" value="PANTOATE--BETA-ALANINE LIGASE"/>
    <property type="match status" value="1"/>
</dbReference>
<dbReference type="RefSeq" id="XP_007400886.1">
    <property type="nucleotide sequence ID" value="XM_007400824.1"/>
</dbReference>
<dbReference type="AlphaFoldDB" id="K5WK27"/>
<evidence type="ECO:0000313" key="6">
    <source>
        <dbReference type="EMBL" id="EKM50617.1"/>
    </source>
</evidence>
<evidence type="ECO:0000256" key="2">
    <source>
        <dbReference type="ARBA" id="ARBA00022741"/>
    </source>
</evidence>
<feature type="non-terminal residue" evidence="6">
    <location>
        <position position="1"/>
    </location>
</feature>
<feature type="non-terminal residue" evidence="6">
    <location>
        <position position="67"/>
    </location>
</feature>
<evidence type="ECO:0000313" key="7">
    <source>
        <dbReference type="Proteomes" id="UP000008370"/>
    </source>
</evidence>
<dbReference type="STRING" id="650164.K5WK27"/>
<dbReference type="Pfam" id="PF02569">
    <property type="entry name" value="Pantoate_ligase"/>
    <property type="match status" value="1"/>
</dbReference>
<dbReference type="InterPro" id="IPR003721">
    <property type="entry name" value="Pantoate_ligase"/>
</dbReference>
<dbReference type="GeneID" id="18920023"/>
<dbReference type="GO" id="GO:0004592">
    <property type="term" value="F:pantoate-beta-alanine ligase activity"/>
    <property type="evidence" value="ECO:0007669"/>
    <property type="project" value="InterPro"/>
</dbReference>
<proteinExistence type="predicted"/>
<dbReference type="KEGG" id="pco:PHACADRAFT_54875"/>
<dbReference type="Proteomes" id="UP000008370">
    <property type="component" value="Unassembled WGS sequence"/>
</dbReference>
<evidence type="ECO:0000256" key="5">
    <source>
        <dbReference type="ARBA" id="ARBA00032806"/>
    </source>
</evidence>
<keyword evidence="2" id="KW-0547">Nucleotide-binding</keyword>